<feature type="domain" description="Mannosyl-glycoprotein endo-beta-N-acetylglucosamidase-like" evidence="2">
    <location>
        <begin position="158"/>
        <end position="280"/>
    </location>
</feature>
<proteinExistence type="predicted"/>
<dbReference type="Gene3D" id="1.10.530.10">
    <property type="match status" value="1"/>
</dbReference>
<feature type="region of interest" description="Disordered" evidence="1">
    <location>
        <begin position="282"/>
        <end position="310"/>
    </location>
</feature>
<reference evidence="3 4" key="1">
    <citation type="journal article" date="2018" name="Nat. Biotechnol.">
        <title>A standardized bacterial taxonomy based on genome phylogeny substantially revises the tree of life.</title>
        <authorList>
            <person name="Parks D.H."/>
            <person name="Chuvochina M."/>
            <person name="Waite D.W."/>
            <person name="Rinke C."/>
            <person name="Skarshewski A."/>
            <person name="Chaumeil P.A."/>
            <person name="Hugenholtz P."/>
        </authorList>
    </citation>
    <scope>NUCLEOTIDE SEQUENCE [LARGE SCALE GENOMIC DNA]</scope>
    <source>
        <strain evidence="3">UBA8739</strain>
    </source>
</reference>
<evidence type="ECO:0000259" key="2">
    <source>
        <dbReference type="Pfam" id="PF01832"/>
    </source>
</evidence>
<name>A0A3B9IJW6_9PROT</name>
<accession>A0A3B9IJW6</accession>
<comment type="caution">
    <text evidence="3">The sequence shown here is derived from an EMBL/GenBank/DDBJ whole genome shotgun (WGS) entry which is preliminary data.</text>
</comment>
<dbReference type="PANTHER" id="PTHR40572:SF1">
    <property type="entry name" value="PROTEIN BAX"/>
    <property type="match status" value="1"/>
</dbReference>
<sequence>MCPRWSRSVRSEPTFRVMTPRYRLACLAVAVAAGLVAFGSALGVLPRPAGGFGLSPATLAALDLRRAEAAAPGALPAELAGALDTDTRKALFRDTLDPAIRAVNARVRLERALVTLAADARAEGRRPPRGLEARVAAIAARYGVPADDPVRLLVRVDTVPPALITAQAALESGWGRSRLAHEAHALFGERAWRLADGVMPLARKRGAAHVARAFPDITASVAAYVHNLNTHRAYAAFRRHRAEARLDGTLPDPLQLAGGLSAYSELGPRYVAKLRAMIRGVSRDDEMAQSEAPPPSGSGRDATISDQASS</sequence>
<dbReference type="PANTHER" id="PTHR40572">
    <property type="entry name" value="PROTEIN BAX"/>
    <property type="match status" value="1"/>
</dbReference>
<dbReference type="InterPro" id="IPR002901">
    <property type="entry name" value="MGlyc_endo_b_GlcNAc-like_dom"/>
</dbReference>
<dbReference type="AlphaFoldDB" id="A0A3B9IJW6"/>
<dbReference type="Pfam" id="PF01832">
    <property type="entry name" value="Glucosaminidase"/>
    <property type="match status" value="1"/>
</dbReference>
<evidence type="ECO:0000313" key="3">
    <source>
        <dbReference type="EMBL" id="HAE47607.1"/>
    </source>
</evidence>
<dbReference type="EMBL" id="DMAI01000144">
    <property type="protein sequence ID" value="HAE47607.1"/>
    <property type="molecule type" value="Genomic_DNA"/>
</dbReference>
<gene>
    <name evidence="3" type="ORF">DCK97_09330</name>
</gene>
<protein>
    <recommendedName>
        <fullName evidence="2">Mannosyl-glycoprotein endo-beta-N-acetylglucosamidase-like domain-containing protein</fullName>
    </recommendedName>
</protein>
<evidence type="ECO:0000256" key="1">
    <source>
        <dbReference type="SAM" id="MobiDB-lite"/>
    </source>
</evidence>
<dbReference type="InterPro" id="IPR053195">
    <property type="entry name" value="Bax-like"/>
</dbReference>
<dbReference type="GO" id="GO:0004040">
    <property type="term" value="F:amidase activity"/>
    <property type="evidence" value="ECO:0007669"/>
    <property type="project" value="InterPro"/>
</dbReference>
<organism evidence="3 4">
    <name type="scientific">Tistrella mobilis</name>
    <dbReference type="NCBI Taxonomy" id="171437"/>
    <lineage>
        <taxon>Bacteria</taxon>
        <taxon>Pseudomonadati</taxon>
        <taxon>Pseudomonadota</taxon>
        <taxon>Alphaproteobacteria</taxon>
        <taxon>Geminicoccales</taxon>
        <taxon>Geminicoccaceae</taxon>
        <taxon>Tistrella</taxon>
    </lineage>
</organism>
<evidence type="ECO:0000313" key="4">
    <source>
        <dbReference type="Proteomes" id="UP000257706"/>
    </source>
</evidence>
<dbReference type="Proteomes" id="UP000257706">
    <property type="component" value="Unassembled WGS sequence"/>
</dbReference>